<evidence type="ECO:0000256" key="1">
    <source>
        <dbReference type="SAM" id="MobiDB-lite"/>
    </source>
</evidence>
<feature type="transmembrane region" description="Helical" evidence="2">
    <location>
        <begin position="308"/>
        <end position="329"/>
    </location>
</feature>
<feature type="transmembrane region" description="Helical" evidence="2">
    <location>
        <begin position="350"/>
        <end position="368"/>
    </location>
</feature>
<dbReference type="PANTHER" id="PTHR23028">
    <property type="entry name" value="ACETYLTRANSFERASE"/>
    <property type="match status" value="1"/>
</dbReference>
<name>A0ABN1Y047_9PSEU</name>
<dbReference type="EMBL" id="BAAAJK010000018">
    <property type="protein sequence ID" value="GAA1392609.1"/>
    <property type="molecule type" value="Genomic_DNA"/>
</dbReference>
<comment type="caution">
    <text evidence="4">The sequence shown here is derived from an EMBL/GenBank/DDBJ whole genome shotgun (WGS) entry which is preliminary data.</text>
</comment>
<feature type="transmembrane region" description="Helical" evidence="2">
    <location>
        <begin position="281"/>
        <end position="302"/>
    </location>
</feature>
<feature type="region of interest" description="Disordered" evidence="1">
    <location>
        <begin position="416"/>
        <end position="435"/>
    </location>
</feature>
<feature type="transmembrane region" description="Helical" evidence="2">
    <location>
        <begin position="221"/>
        <end position="243"/>
    </location>
</feature>
<evidence type="ECO:0000259" key="3">
    <source>
        <dbReference type="Pfam" id="PF01757"/>
    </source>
</evidence>
<evidence type="ECO:0000313" key="4">
    <source>
        <dbReference type="EMBL" id="GAA1392609.1"/>
    </source>
</evidence>
<feature type="transmembrane region" description="Helical" evidence="2">
    <location>
        <begin position="380"/>
        <end position="403"/>
    </location>
</feature>
<reference evidence="4 5" key="1">
    <citation type="journal article" date="2019" name="Int. J. Syst. Evol. Microbiol.">
        <title>The Global Catalogue of Microorganisms (GCM) 10K type strain sequencing project: providing services to taxonomists for standard genome sequencing and annotation.</title>
        <authorList>
            <consortium name="The Broad Institute Genomics Platform"/>
            <consortium name="The Broad Institute Genome Sequencing Center for Infectious Disease"/>
            <person name="Wu L."/>
            <person name="Ma J."/>
        </authorList>
    </citation>
    <scope>NUCLEOTIDE SEQUENCE [LARGE SCALE GENOMIC DNA]</scope>
    <source>
        <strain evidence="4 5">JCM 11896</strain>
    </source>
</reference>
<feature type="compositionally biased region" description="Basic residues" evidence="1">
    <location>
        <begin position="783"/>
        <end position="793"/>
    </location>
</feature>
<dbReference type="PANTHER" id="PTHR23028:SF53">
    <property type="entry name" value="ACYL_TRANSF_3 DOMAIN-CONTAINING PROTEIN"/>
    <property type="match status" value="1"/>
</dbReference>
<proteinExistence type="predicted"/>
<feature type="transmembrane region" description="Helical" evidence="2">
    <location>
        <begin position="85"/>
        <end position="105"/>
    </location>
</feature>
<feature type="compositionally biased region" description="Basic and acidic residues" evidence="1">
    <location>
        <begin position="721"/>
        <end position="730"/>
    </location>
</feature>
<keyword evidence="2" id="KW-0812">Transmembrane</keyword>
<evidence type="ECO:0000256" key="2">
    <source>
        <dbReference type="SAM" id="Phobius"/>
    </source>
</evidence>
<dbReference type="InterPro" id="IPR002656">
    <property type="entry name" value="Acyl_transf_3_dom"/>
</dbReference>
<dbReference type="InterPro" id="IPR050879">
    <property type="entry name" value="Acyltransferase_3"/>
</dbReference>
<organism evidence="4 5">
    <name type="scientific">Pseudonocardia kongjuensis</name>
    <dbReference type="NCBI Taxonomy" id="102227"/>
    <lineage>
        <taxon>Bacteria</taxon>
        <taxon>Bacillati</taxon>
        <taxon>Actinomycetota</taxon>
        <taxon>Actinomycetes</taxon>
        <taxon>Pseudonocardiales</taxon>
        <taxon>Pseudonocardiaceae</taxon>
        <taxon>Pseudonocardia</taxon>
    </lineage>
</organism>
<feature type="region of interest" description="Disordered" evidence="1">
    <location>
        <begin position="721"/>
        <end position="793"/>
    </location>
</feature>
<feature type="transmembrane region" description="Helical" evidence="2">
    <location>
        <begin position="194"/>
        <end position="214"/>
    </location>
</feature>
<sequence length="793" mass="83092">MAPHVSIRTSQRRPVDIPAQGVPGPGDTRADRVEPAVTGGRAEVRALTGLRIVAALWVVAFHFHFTPLAGVGMVNDWLGPLVTQGALGVDLFFVLSGFVIAWTYLEQLGPRLRMADAGGFVWARAARMWPAYAVVLHLFGIWLVARALLGGTDEIAYQAVQPELSVGAWLEQVFLVQMWTQPYLDGASWVGPTWSISAEWLAYLLFPLLAVVFFRLRNLPFVVLAAGSLLCVAPLAAAFVVVGSPYYPYSWLVRILGGFSAGVLAMLAVRRLRERPAGTTAATAAAASSVATFTFAAIPFVLLAGGVAWHGLHGLTVLLFPVLVGALALADRGPVHRLLSRGPVVHGGRISYALYLVHIPMFEVYWFLSDSGVVPTGGATGHLIALTVFVGTLPVAHLLYTLVERPARRWMRALPGRRGAAAPQPGPGGPAPVDGGPALVDGGPALVGVGGTARQGEAGTARPGGTGTARPGGTGAVLRVDSDAARRDPETTVFPVVTDPARRRVTTDDARIDPETALIPVVRAAGRPVPAERPVPVQHSAPVERAVPVGHGAPTEDAVPVGSAPGRPPAEPADAAVPAQADHRVAAQADHRISVRGDDRTPEQQADRTPERQADRTSERQADRTPAQQDDLAPAQQADRAPSPSGGVVPAGTARWVLDRLAAARAVGGDGLGGGVAADLVALTRPRDDVRGPELFSPVVDGPGPPAGTDRAQRLRSLQRAARELSEEPRGGVVPAPRAIRSASALPGTRSGAENCGRGSHRRDVAHGSAATPIVAASGEAARRRRKRPSHGI</sequence>
<feature type="transmembrane region" description="Helical" evidence="2">
    <location>
        <begin position="48"/>
        <end position="65"/>
    </location>
</feature>
<feature type="region of interest" description="Disordered" evidence="1">
    <location>
        <begin position="692"/>
        <end position="711"/>
    </location>
</feature>
<feature type="domain" description="Acyltransferase 3" evidence="3">
    <location>
        <begin position="46"/>
        <end position="400"/>
    </location>
</feature>
<accession>A0ABN1Y047</accession>
<feature type="transmembrane region" description="Helical" evidence="2">
    <location>
        <begin position="249"/>
        <end position="269"/>
    </location>
</feature>
<feature type="region of interest" description="Disordered" evidence="1">
    <location>
        <begin position="531"/>
        <end position="651"/>
    </location>
</feature>
<feature type="compositionally biased region" description="Gly residues" evidence="1">
    <location>
        <begin position="462"/>
        <end position="475"/>
    </location>
</feature>
<keyword evidence="2" id="KW-0472">Membrane</keyword>
<keyword evidence="2" id="KW-1133">Transmembrane helix</keyword>
<feature type="region of interest" description="Disordered" evidence="1">
    <location>
        <begin position="1"/>
        <end position="33"/>
    </location>
</feature>
<feature type="compositionally biased region" description="Low complexity" evidence="1">
    <location>
        <begin position="626"/>
        <end position="642"/>
    </location>
</feature>
<dbReference type="Pfam" id="PF01757">
    <property type="entry name" value="Acyl_transf_3"/>
    <property type="match status" value="1"/>
</dbReference>
<feature type="compositionally biased region" description="Basic and acidic residues" evidence="1">
    <location>
        <begin position="581"/>
        <end position="623"/>
    </location>
</feature>
<evidence type="ECO:0000313" key="5">
    <source>
        <dbReference type="Proteomes" id="UP001501414"/>
    </source>
</evidence>
<protein>
    <recommendedName>
        <fullName evidence="3">Acyltransferase 3 domain-containing protein</fullName>
    </recommendedName>
</protein>
<gene>
    <name evidence="4" type="ORF">GCM10009613_37820</name>
</gene>
<feature type="region of interest" description="Disordered" evidence="1">
    <location>
        <begin position="453"/>
        <end position="475"/>
    </location>
</feature>
<feature type="transmembrane region" description="Helical" evidence="2">
    <location>
        <begin position="126"/>
        <end position="145"/>
    </location>
</feature>
<dbReference type="Proteomes" id="UP001501414">
    <property type="component" value="Unassembled WGS sequence"/>
</dbReference>
<keyword evidence="5" id="KW-1185">Reference proteome</keyword>